<feature type="transmembrane region" description="Helical" evidence="1">
    <location>
        <begin position="36"/>
        <end position="58"/>
    </location>
</feature>
<evidence type="ECO:0000313" key="7">
    <source>
        <dbReference type="Proteomes" id="UP000326865"/>
    </source>
</evidence>
<keyword evidence="1" id="KW-0812">Transmembrane</keyword>
<accession>A0A5N5UDF0</accession>
<evidence type="ECO:0000313" key="2">
    <source>
        <dbReference type="EMBL" id="KAB7513015.1"/>
    </source>
</evidence>
<keyword evidence="1" id="KW-0472">Membrane</keyword>
<keyword evidence="7" id="KW-1185">Reference proteome</keyword>
<keyword evidence="1" id="KW-1133">Transmembrane helix</keyword>
<comment type="caution">
    <text evidence="3">The sequence shown here is derived from an EMBL/GenBank/DDBJ whole genome shotgun (WGS) entry which is preliminary data.</text>
</comment>
<dbReference type="EMBL" id="QJOW01000007">
    <property type="protein sequence ID" value="KAB7513127.1"/>
    <property type="molecule type" value="Genomic_DNA"/>
</dbReference>
<accession>A0A5N5U3R3</accession>
<name>A0A5N5U3R3_9EURY</name>
<dbReference type="RefSeq" id="WP_152120971.1">
    <property type="nucleotide sequence ID" value="NZ_QJOW01000007.1"/>
</dbReference>
<dbReference type="OrthoDB" id="379145at2157"/>
<accession>A0A5N5U3F4</accession>
<dbReference type="Proteomes" id="UP000326207">
    <property type="component" value="Unassembled WGS sequence"/>
</dbReference>
<evidence type="ECO:0000313" key="3">
    <source>
        <dbReference type="EMBL" id="KAB7513127.1"/>
    </source>
</evidence>
<reference evidence="5 6" key="1">
    <citation type="submission" date="2019-10" db="EMBL/GenBank/DDBJ databases">
        <title>Unraveling microbial dark matter from salterns through culturing: the case of the genus Halosegnis.</title>
        <authorList>
            <person name="Duran-Viseras A."/>
            <person name="Andrei A.-S."/>
            <person name="Vera-Gargallo B."/>
            <person name="Ghai R."/>
            <person name="Sanchez-Porro C."/>
            <person name="Ventosa A."/>
        </authorList>
    </citation>
    <scope>NUCLEOTIDE SEQUENCE [LARGE SCALE GENOMIC DNA]</scope>
    <source>
        <strain evidence="3 6">F17-44</strain>
        <strain evidence="2 7">F18-79</strain>
        <strain evidence="4 5">F19-13</strain>
    </source>
</reference>
<proteinExistence type="predicted"/>
<gene>
    <name evidence="2" type="ORF">DM867_10915</name>
    <name evidence="3" type="ORF">DMP03_12980</name>
    <name evidence="4" type="ORF">DP108_10865</name>
</gene>
<sequence>MLSLGRRELVVGVVGAFALPPVALLAASALNVSLSGGVVAAIIGAPLFVIAAGLAYLAREVASQADEPALVDEQLGDALDMTSEEYRELTEEK</sequence>
<evidence type="ECO:0000313" key="5">
    <source>
        <dbReference type="Proteomes" id="UP000326207"/>
    </source>
</evidence>
<dbReference type="EMBL" id="QMDY01000006">
    <property type="protein sequence ID" value="KAB7516617.1"/>
    <property type="molecule type" value="Genomic_DNA"/>
</dbReference>
<protein>
    <submittedName>
        <fullName evidence="3">Uncharacterized protein</fullName>
    </submittedName>
</protein>
<organism evidence="3 6">
    <name type="scientific">Halosegnis rubeus</name>
    <dbReference type="NCBI Taxonomy" id="2212850"/>
    <lineage>
        <taxon>Archaea</taxon>
        <taxon>Methanobacteriati</taxon>
        <taxon>Methanobacteriota</taxon>
        <taxon>Stenosarchaea group</taxon>
        <taxon>Halobacteria</taxon>
        <taxon>Halobacteriales</taxon>
        <taxon>Natronomonadaceae</taxon>
        <taxon>Halosegnis</taxon>
    </lineage>
</organism>
<dbReference type="EMBL" id="QKKZ01000005">
    <property type="protein sequence ID" value="KAB7513015.1"/>
    <property type="molecule type" value="Genomic_DNA"/>
</dbReference>
<dbReference type="Proteomes" id="UP000326302">
    <property type="component" value="Unassembled WGS sequence"/>
</dbReference>
<dbReference type="Proteomes" id="UP000326865">
    <property type="component" value="Unassembled WGS sequence"/>
</dbReference>
<evidence type="ECO:0000256" key="1">
    <source>
        <dbReference type="SAM" id="Phobius"/>
    </source>
</evidence>
<evidence type="ECO:0000313" key="4">
    <source>
        <dbReference type="EMBL" id="KAB7516617.1"/>
    </source>
</evidence>
<dbReference type="AlphaFoldDB" id="A0A5N5U3R3"/>
<evidence type="ECO:0000313" key="6">
    <source>
        <dbReference type="Proteomes" id="UP000326302"/>
    </source>
</evidence>